<dbReference type="SUPFAM" id="SSF55068">
    <property type="entry name" value="Peptide methionine sulfoxide reductase"/>
    <property type="match status" value="1"/>
</dbReference>
<dbReference type="InterPro" id="IPR002569">
    <property type="entry name" value="Met_Sox_Rdtase_MsrA_dom"/>
</dbReference>
<dbReference type="PANTHER" id="PTHR43774">
    <property type="entry name" value="PEPTIDE METHIONINE SULFOXIDE REDUCTASE"/>
    <property type="match status" value="1"/>
</dbReference>
<dbReference type="PANTHER" id="PTHR43774:SF1">
    <property type="entry name" value="PEPTIDE METHIONINE SULFOXIDE REDUCTASE MSRA 2"/>
    <property type="match status" value="1"/>
</dbReference>
<evidence type="ECO:0000313" key="7">
    <source>
        <dbReference type="Proteomes" id="UP000620127"/>
    </source>
</evidence>
<dbReference type="HAMAP" id="MF_01401">
    <property type="entry name" value="MsrA"/>
    <property type="match status" value="1"/>
</dbReference>
<reference evidence="7" key="1">
    <citation type="journal article" date="2019" name="Int. J. Syst. Evol. Microbiol.">
        <title>The Global Catalogue of Microorganisms (GCM) 10K type strain sequencing project: providing services to taxonomists for standard genome sequencing and annotation.</title>
        <authorList>
            <consortium name="The Broad Institute Genomics Platform"/>
            <consortium name="The Broad Institute Genome Sequencing Center for Infectious Disease"/>
            <person name="Wu L."/>
            <person name="Ma J."/>
        </authorList>
    </citation>
    <scope>NUCLEOTIDE SEQUENCE [LARGE SCALE GENOMIC DNA]</scope>
    <source>
        <strain evidence="7">KCTC 23916</strain>
    </source>
</reference>
<comment type="caution">
    <text evidence="6">The sequence shown here is derived from an EMBL/GenBank/DDBJ whole genome shotgun (WGS) entry which is preliminary data.</text>
</comment>
<comment type="catalytic activity">
    <reaction evidence="3 4">
        <text>[thioredoxin]-disulfide + L-methionine + H2O = L-methionine (S)-S-oxide + [thioredoxin]-dithiol</text>
        <dbReference type="Rhea" id="RHEA:19993"/>
        <dbReference type="Rhea" id="RHEA-COMP:10698"/>
        <dbReference type="Rhea" id="RHEA-COMP:10700"/>
        <dbReference type="ChEBI" id="CHEBI:15377"/>
        <dbReference type="ChEBI" id="CHEBI:29950"/>
        <dbReference type="ChEBI" id="CHEBI:50058"/>
        <dbReference type="ChEBI" id="CHEBI:57844"/>
        <dbReference type="ChEBI" id="CHEBI:58772"/>
        <dbReference type="EC" id="1.8.4.11"/>
    </reaction>
</comment>
<evidence type="ECO:0000259" key="5">
    <source>
        <dbReference type="Pfam" id="PF01625"/>
    </source>
</evidence>
<name>A0ABQ2XM50_9BURK</name>
<sequence>MASMTLETVTLGGGRFWDLEAVFQQLRGVKTVQCGYAGGHLAFPSYEAVCSGDTGHAEVVRLQFDNEVLAFEEVLEVFFKVHDAYTPANVGGQIASPLRSVIFVHSSQQRTSAREFVKQIDRIANAKLMTEIAPCPEFYPAELEHQNFYRNHKEDTYCVEFILPKIMRSREIFKKKLAA</sequence>
<dbReference type="Pfam" id="PF01625">
    <property type="entry name" value="PMSR"/>
    <property type="match status" value="1"/>
</dbReference>
<feature type="domain" description="Peptide methionine sulphoxide reductase MsrA" evidence="5">
    <location>
        <begin position="9"/>
        <end position="158"/>
    </location>
</feature>
<dbReference type="Proteomes" id="UP000620127">
    <property type="component" value="Unassembled WGS sequence"/>
</dbReference>
<comment type="function">
    <text evidence="4">Has an important function as a repair enzyme for proteins that have been inactivated by oxidation. Catalyzes the reversible oxidation-reduction of methionine sulfoxide in proteins to methionine.</text>
</comment>
<evidence type="ECO:0000256" key="2">
    <source>
        <dbReference type="ARBA" id="ARBA00047806"/>
    </source>
</evidence>
<comment type="similarity">
    <text evidence="4">Belongs to the MsrA Met sulfoxide reductase family.</text>
</comment>
<gene>
    <name evidence="4" type="primary">msrA</name>
    <name evidence="6" type="ORF">GCM10011282_33060</name>
</gene>
<evidence type="ECO:0000256" key="4">
    <source>
        <dbReference type="HAMAP-Rule" id="MF_01401"/>
    </source>
</evidence>
<comment type="catalytic activity">
    <reaction evidence="2 4">
        <text>L-methionyl-[protein] + [thioredoxin]-disulfide + H2O = L-methionyl-(S)-S-oxide-[protein] + [thioredoxin]-dithiol</text>
        <dbReference type="Rhea" id="RHEA:14217"/>
        <dbReference type="Rhea" id="RHEA-COMP:10698"/>
        <dbReference type="Rhea" id="RHEA-COMP:10700"/>
        <dbReference type="Rhea" id="RHEA-COMP:12313"/>
        <dbReference type="Rhea" id="RHEA-COMP:12315"/>
        <dbReference type="ChEBI" id="CHEBI:15377"/>
        <dbReference type="ChEBI" id="CHEBI:16044"/>
        <dbReference type="ChEBI" id="CHEBI:29950"/>
        <dbReference type="ChEBI" id="CHEBI:44120"/>
        <dbReference type="ChEBI" id="CHEBI:50058"/>
        <dbReference type="EC" id="1.8.4.11"/>
    </reaction>
</comment>
<dbReference type="Gene3D" id="3.30.1060.10">
    <property type="entry name" value="Peptide methionine sulphoxide reductase MsrA"/>
    <property type="match status" value="1"/>
</dbReference>
<protein>
    <recommendedName>
        <fullName evidence="4">Peptide methionine sulfoxide reductase MsrA</fullName>
        <shortName evidence="4">Protein-methionine-S-oxide reductase</shortName>
        <ecNumber evidence="4">1.8.4.11</ecNumber>
    </recommendedName>
    <alternativeName>
        <fullName evidence="4">Peptide-methionine (S)-S-oxide reductase</fullName>
        <shortName evidence="4">Peptide Met(O) reductase</shortName>
    </alternativeName>
</protein>
<proteinExistence type="inferred from homology"/>
<dbReference type="EMBL" id="BMYT01000007">
    <property type="protein sequence ID" value="GGX24475.1"/>
    <property type="molecule type" value="Genomic_DNA"/>
</dbReference>
<organism evidence="6 7">
    <name type="scientific">Undibacterium macrobrachii</name>
    <dbReference type="NCBI Taxonomy" id="1119058"/>
    <lineage>
        <taxon>Bacteria</taxon>
        <taxon>Pseudomonadati</taxon>
        <taxon>Pseudomonadota</taxon>
        <taxon>Betaproteobacteria</taxon>
        <taxon>Burkholderiales</taxon>
        <taxon>Oxalobacteraceae</taxon>
        <taxon>Undibacterium</taxon>
    </lineage>
</organism>
<evidence type="ECO:0000313" key="6">
    <source>
        <dbReference type="EMBL" id="GGX24475.1"/>
    </source>
</evidence>
<dbReference type="NCBIfam" id="TIGR00401">
    <property type="entry name" value="msrA"/>
    <property type="match status" value="1"/>
</dbReference>
<evidence type="ECO:0000256" key="1">
    <source>
        <dbReference type="ARBA" id="ARBA00023002"/>
    </source>
</evidence>
<keyword evidence="7" id="KW-1185">Reference proteome</keyword>
<dbReference type="InterPro" id="IPR036509">
    <property type="entry name" value="Met_Sox_Rdtase_MsrA_sf"/>
</dbReference>
<evidence type="ECO:0000256" key="3">
    <source>
        <dbReference type="ARBA" id="ARBA00048782"/>
    </source>
</evidence>
<dbReference type="EC" id="1.8.4.11" evidence="4"/>
<keyword evidence="1 4" id="KW-0560">Oxidoreductase</keyword>
<accession>A0ABQ2XM50</accession>
<comment type="caution">
    <text evidence="4">Lacks conserved residue(s) required for the propagation of feature annotation.</text>
</comment>